<protein>
    <recommendedName>
        <fullName evidence="3">SatD family protein</fullName>
    </recommendedName>
</protein>
<sequence length="186" mass="20037">MDVLRRAAKDFGSTWSEDLRFTRHRGDGWQVVVSDPHRVLHAMLFLRARLIAAGLGLDTRISAGIGSVESLGSTDLADATGRAFFVSGDHLDQAGKRLMLIAGDGIGVWQNAVLRLAEQVMRRWSPAQAEAAALSLLGETTQEEIASHLGITRQAVQLRLAASGVASLDEALHAFATHDFTEAAPR</sequence>
<name>A0A316GA63_9RHOB</name>
<dbReference type="EMBL" id="QGGV01000002">
    <property type="protein sequence ID" value="PWK57768.1"/>
    <property type="molecule type" value="Genomic_DNA"/>
</dbReference>
<proteinExistence type="predicted"/>
<keyword evidence="2" id="KW-1185">Reference proteome</keyword>
<dbReference type="SUPFAM" id="SSF88659">
    <property type="entry name" value="Sigma3 and sigma4 domains of RNA polymerase sigma factors"/>
    <property type="match status" value="1"/>
</dbReference>
<reference evidence="1 2" key="1">
    <citation type="submission" date="2018-05" db="EMBL/GenBank/DDBJ databases">
        <title>Genomic Encyclopedia of Type Strains, Phase IV (KMG-IV): sequencing the most valuable type-strain genomes for metagenomic binning, comparative biology and taxonomic classification.</title>
        <authorList>
            <person name="Goeker M."/>
        </authorList>
    </citation>
    <scope>NUCLEOTIDE SEQUENCE [LARGE SCALE GENOMIC DNA]</scope>
    <source>
        <strain evidence="1 2">DSM 103371</strain>
    </source>
</reference>
<accession>A0A316GA63</accession>
<dbReference type="Proteomes" id="UP000245390">
    <property type="component" value="Unassembled WGS sequence"/>
</dbReference>
<evidence type="ECO:0008006" key="3">
    <source>
        <dbReference type="Google" id="ProtNLM"/>
    </source>
</evidence>
<evidence type="ECO:0000313" key="2">
    <source>
        <dbReference type="Proteomes" id="UP000245390"/>
    </source>
</evidence>
<organism evidence="1 2">
    <name type="scientific">Silicimonas algicola</name>
    <dbReference type="NCBI Taxonomy" id="1826607"/>
    <lineage>
        <taxon>Bacteria</taxon>
        <taxon>Pseudomonadati</taxon>
        <taxon>Pseudomonadota</taxon>
        <taxon>Alphaproteobacteria</taxon>
        <taxon>Rhodobacterales</taxon>
        <taxon>Paracoccaceae</taxon>
    </lineage>
</organism>
<gene>
    <name evidence="1" type="ORF">C8D95_102416</name>
</gene>
<evidence type="ECO:0000313" key="1">
    <source>
        <dbReference type="EMBL" id="PWK57768.1"/>
    </source>
</evidence>
<comment type="caution">
    <text evidence="1">The sequence shown here is derived from an EMBL/GenBank/DDBJ whole genome shotgun (WGS) entry which is preliminary data.</text>
</comment>
<dbReference type="AlphaFoldDB" id="A0A316GA63"/>
<dbReference type="InterPro" id="IPR013324">
    <property type="entry name" value="RNA_pol_sigma_r3/r4-like"/>
</dbReference>